<gene>
    <name evidence="2" type="ORF">RGQ29_005902</name>
</gene>
<dbReference type="AlphaFoldDB" id="A0AAN7E6M6"/>
<accession>A0AAN7E6M6</accession>
<dbReference type="Proteomes" id="UP001324115">
    <property type="component" value="Unassembled WGS sequence"/>
</dbReference>
<name>A0AAN7E6M6_QUERU</name>
<organism evidence="2 3">
    <name type="scientific">Quercus rubra</name>
    <name type="common">Northern red oak</name>
    <name type="synonym">Quercus borealis</name>
    <dbReference type="NCBI Taxonomy" id="3512"/>
    <lineage>
        <taxon>Eukaryota</taxon>
        <taxon>Viridiplantae</taxon>
        <taxon>Streptophyta</taxon>
        <taxon>Embryophyta</taxon>
        <taxon>Tracheophyta</taxon>
        <taxon>Spermatophyta</taxon>
        <taxon>Magnoliopsida</taxon>
        <taxon>eudicotyledons</taxon>
        <taxon>Gunneridae</taxon>
        <taxon>Pentapetalae</taxon>
        <taxon>rosids</taxon>
        <taxon>fabids</taxon>
        <taxon>Fagales</taxon>
        <taxon>Fagaceae</taxon>
        <taxon>Quercus</taxon>
    </lineage>
</organism>
<feature type="non-terminal residue" evidence="2">
    <location>
        <position position="77"/>
    </location>
</feature>
<evidence type="ECO:0000313" key="3">
    <source>
        <dbReference type="Proteomes" id="UP001324115"/>
    </source>
</evidence>
<keyword evidence="1" id="KW-0175">Coiled coil</keyword>
<protein>
    <submittedName>
        <fullName evidence="2">Uncharacterized protein</fullName>
    </submittedName>
</protein>
<evidence type="ECO:0000313" key="2">
    <source>
        <dbReference type="EMBL" id="KAK4563563.1"/>
    </source>
</evidence>
<sequence length="77" mass="8782">MFQQIDSLNSQHSYIEKQLDSLEAASQPRKDELDRLGELKKIISIEEKEIDKLIQGSKKLKEKALELQNNIENGGGE</sequence>
<evidence type="ECO:0000256" key="1">
    <source>
        <dbReference type="SAM" id="Coils"/>
    </source>
</evidence>
<keyword evidence="3" id="KW-1185">Reference proteome</keyword>
<proteinExistence type="predicted"/>
<reference evidence="2 3" key="1">
    <citation type="journal article" date="2023" name="G3 (Bethesda)">
        <title>A haplotype-resolved chromosome-scale genome for Quercus rubra L. provides insights into the genetics of adaptive traits for red oak species.</title>
        <authorList>
            <person name="Kapoor B."/>
            <person name="Jenkins J."/>
            <person name="Schmutz J."/>
            <person name="Zhebentyayeva T."/>
            <person name="Kuelheim C."/>
            <person name="Coggeshall M."/>
            <person name="Heim C."/>
            <person name="Lasky J.R."/>
            <person name="Leites L."/>
            <person name="Islam-Faridi N."/>
            <person name="Romero-Severson J."/>
            <person name="DeLeo V.L."/>
            <person name="Lucas S.M."/>
            <person name="Lazic D."/>
            <person name="Gailing O."/>
            <person name="Carlson J."/>
            <person name="Staton M."/>
        </authorList>
    </citation>
    <scope>NUCLEOTIDE SEQUENCE [LARGE SCALE GENOMIC DNA]</scope>
    <source>
        <strain evidence="2">Pseudo-F2</strain>
    </source>
</reference>
<comment type="caution">
    <text evidence="2">The sequence shown here is derived from an EMBL/GenBank/DDBJ whole genome shotgun (WGS) entry which is preliminary data.</text>
</comment>
<dbReference type="EMBL" id="JAXUIC010000011">
    <property type="protein sequence ID" value="KAK4563563.1"/>
    <property type="molecule type" value="Genomic_DNA"/>
</dbReference>
<feature type="coiled-coil region" evidence="1">
    <location>
        <begin position="5"/>
        <end position="70"/>
    </location>
</feature>